<comment type="caution">
    <text evidence="1">The sequence shown here is derived from an EMBL/GenBank/DDBJ whole genome shotgun (WGS) entry which is preliminary data.</text>
</comment>
<evidence type="ECO:0008006" key="3">
    <source>
        <dbReference type="Google" id="ProtNLM"/>
    </source>
</evidence>
<protein>
    <recommendedName>
        <fullName evidence="3">Calmodulin-lysine N-methyltransferase</fullName>
    </recommendedName>
</protein>
<name>A0ABN9U744_9DINO</name>
<gene>
    <name evidence="1" type="ORF">PCOR1329_LOCUS45588</name>
</gene>
<organism evidence="1 2">
    <name type="scientific">Prorocentrum cordatum</name>
    <dbReference type="NCBI Taxonomy" id="2364126"/>
    <lineage>
        <taxon>Eukaryota</taxon>
        <taxon>Sar</taxon>
        <taxon>Alveolata</taxon>
        <taxon>Dinophyceae</taxon>
        <taxon>Prorocentrales</taxon>
        <taxon>Prorocentraceae</taxon>
        <taxon>Prorocentrum</taxon>
    </lineage>
</organism>
<dbReference type="PANTHER" id="PTHR14614">
    <property type="entry name" value="HEPATOCELLULAR CARCINOMA-ASSOCIATED ANTIGEN"/>
    <property type="match status" value="1"/>
</dbReference>
<dbReference type="InterPro" id="IPR029063">
    <property type="entry name" value="SAM-dependent_MTases_sf"/>
</dbReference>
<dbReference type="EMBL" id="CAUYUJ010015483">
    <property type="protein sequence ID" value="CAK0854492.1"/>
    <property type="molecule type" value="Genomic_DNA"/>
</dbReference>
<evidence type="ECO:0000313" key="1">
    <source>
        <dbReference type="EMBL" id="CAK0854492.1"/>
    </source>
</evidence>
<dbReference type="SUPFAM" id="SSF53335">
    <property type="entry name" value="S-adenosyl-L-methionine-dependent methyltransferases"/>
    <property type="match status" value="1"/>
</dbReference>
<reference evidence="1" key="1">
    <citation type="submission" date="2023-10" db="EMBL/GenBank/DDBJ databases">
        <authorList>
            <person name="Chen Y."/>
            <person name="Shah S."/>
            <person name="Dougan E. K."/>
            <person name="Thang M."/>
            <person name="Chan C."/>
        </authorList>
    </citation>
    <scope>NUCLEOTIDE SEQUENCE [LARGE SCALE GENOMIC DNA]</scope>
</reference>
<evidence type="ECO:0000313" key="2">
    <source>
        <dbReference type="Proteomes" id="UP001189429"/>
    </source>
</evidence>
<dbReference type="Pfam" id="PF10294">
    <property type="entry name" value="Methyltransf_16"/>
    <property type="match status" value="1"/>
</dbReference>
<accession>A0ABN9U744</accession>
<dbReference type="Gene3D" id="3.40.50.150">
    <property type="entry name" value="Vaccinia Virus protein VP39"/>
    <property type="match status" value="1"/>
</dbReference>
<proteinExistence type="predicted"/>
<dbReference type="Proteomes" id="UP001189429">
    <property type="component" value="Unassembled WGS sequence"/>
</dbReference>
<dbReference type="InterPro" id="IPR019410">
    <property type="entry name" value="Methyltransf_16"/>
</dbReference>
<sequence>MRRTGKISKATSRKMEEARWNDVMTTGRVPPPMNAIEQQELEKILNGFQTPGAGDQKPQWARVPLNETWSMMISTPMFNAQNIVDTIVQEREVSDDSIDEFYRGDRLWPSSVVLARWLAIHPKPPAPLRGKVVLELGAGLGLPSLTAARLGADSVLLQDKDGAALQEAMVSVVEGNQSSVVSALRSTWDELPERLLSAPEESLRRFAGADVLLGSEVLYDERAAEGVAGVLAKLLQTQEQRAYITDACKQRHRGLFIRLCEEAGLSVSDVDVSCWEPEEDTINEHAAMNDVFCRLLTVSRP</sequence>
<keyword evidence="2" id="KW-1185">Reference proteome</keyword>